<keyword evidence="2 4" id="KW-0235">DNA replication</keyword>
<dbReference type="AlphaFoldDB" id="A0A1Y6G2X7"/>
<dbReference type="GO" id="GO:0006269">
    <property type="term" value="P:DNA replication, synthesis of primer"/>
    <property type="evidence" value="ECO:0007669"/>
    <property type="project" value="UniProtKB-KW"/>
</dbReference>
<keyword evidence="6" id="KW-1185">Reference proteome</keyword>
<evidence type="ECO:0000256" key="3">
    <source>
        <dbReference type="ARBA" id="ARBA00023125"/>
    </source>
</evidence>
<accession>A0A1Y6G2X7</accession>
<organism evidence="5 6">
    <name type="scientific">Pseudidiomarina planktonica</name>
    <dbReference type="NCBI Taxonomy" id="1323738"/>
    <lineage>
        <taxon>Bacteria</taxon>
        <taxon>Pseudomonadati</taxon>
        <taxon>Pseudomonadota</taxon>
        <taxon>Gammaproteobacteria</taxon>
        <taxon>Alteromonadales</taxon>
        <taxon>Idiomarinaceae</taxon>
        <taxon>Pseudidiomarina</taxon>
    </lineage>
</organism>
<dbReference type="GO" id="GO:0003697">
    <property type="term" value="F:single-stranded DNA binding"/>
    <property type="evidence" value="ECO:0007669"/>
    <property type="project" value="UniProtKB-UniRule"/>
</dbReference>
<comment type="subunit">
    <text evidence="4">Homodimer. Interacts with PriA and DnaT. Component of the replication restart primosome. Primosome assembly occurs via a 'hand-off' mechanism. PriA binds to replication forks, subsequently PriB then DnaT bind; DnaT then displaces ssDNA to generate the helicase loading substrate.</text>
</comment>
<evidence type="ECO:0000256" key="2">
    <source>
        <dbReference type="ARBA" id="ARBA00022705"/>
    </source>
</evidence>
<dbReference type="PROSITE" id="PS50935">
    <property type="entry name" value="SSB"/>
    <property type="match status" value="1"/>
</dbReference>
<dbReference type="InterPro" id="IPR023646">
    <property type="entry name" value="Prisomal_replication_PriB"/>
</dbReference>
<comment type="function">
    <text evidence="4">Involved in the restart of stalled replication forks, which reloads the replicative helicase on sites other than the origin of replication; the PriA-PriB pathway is the major replication restart pathway. During primosome assembly it facilitates complex formation between PriA and DnaT on DNA; stabilizes PriA on DNA. Stimulates the DNA unwinding activity of PriA helicase.</text>
</comment>
<dbReference type="InterPro" id="IPR000424">
    <property type="entry name" value="Primosome_PriB/ssb"/>
</dbReference>
<gene>
    <name evidence="4" type="primary">priB</name>
    <name evidence="5" type="ORF">SAMN06297229_2380</name>
</gene>
<dbReference type="SUPFAM" id="SSF50249">
    <property type="entry name" value="Nucleic acid-binding proteins"/>
    <property type="match status" value="1"/>
</dbReference>
<protein>
    <recommendedName>
        <fullName evidence="4">Replication restart protein PriB</fullName>
    </recommendedName>
</protein>
<dbReference type="OrthoDB" id="9180733at2"/>
<evidence type="ECO:0000256" key="1">
    <source>
        <dbReference type="ARBA" id="ARBA00022515"/>
    </source>
</evidence>
<keyword evidence="1 4" id="KW-0639">Primosome</keyword>
<dbReference type="Pfam" id="PF22657">
    <property type="entry name" value="SSB_1"/>
    <property type="match status" value="1"/>
</dbReference>
<sequence length="103" mass="11418">MDLSTNQFVIDGNVCKPAKVTKSPAGISHLHFALEHISEQFEATLPRRSYVRIQVVFSGAEASEWVTKLTVGSAVQVRGFLNRQEDNNGLAKLVLHAQQLKMI</sequence>
<reference evidence="6" key="1">
    <citation type="submission" date="2017-04" db="EMBL/GenBank/DDBJ databases">
        <authorList>
            <person name="Varghese N."/>
            <person name="Submissions S."/>
        </authorList>
    </citation>
    <scope>NUCLEOTIDE SEQUENCE [LARGE SCALE GENOMIC DNA]</scope>
</reference>
<dbReference type="NCBIfam" id="TIGR04418">
    <property type="entry name" value="PriB_gamma"/>
    <property type="match status" value="1"/>
</dbReference>
<dbReference type="InterPro" id="IPR012340">
    <property type="entry name" value="NA-bd_OB-fold"/>
</dbReference>
<dbReference type="RefSeq" id="WP_086435518.1">
    <property type="nucleotide sequence ID" value="NZ_FXWH01000004.1"/>
</dbReference>
<dbReference type="EMBL" id="FXWH01000004">
    <property type="protein sequence ID" value="SMQ80760.1"/>
    <property type="molecule type" value="Genomic_DNA"/>
</dbReference>
<proteinExistence type="inferred from homology"/>
<keyword evidence="3 4" id="KW-0238">DNA-binding</keyword>
<dbReference type="Gene3D" id="2.40.50.140">
    <property type="entry name" value="Nucleic acid-binding proteins"/>
    <property type="match status" value="1"/>
</dbReference>
<name>A0A1Y6G2X7_9GAMM</name>
<evidence type="ECO:0000256" key="4">
    <source>
        <dbReference type="HAMAP-Rule" id="MF_00720"/>
    </source>
</evidence>
<dbReference type="HAMAP" id="MF_00720">
    <property type="entry name" value="PriB"/>
    <property type="match status" value="1"/>
</dbReference>
<dbReference type="GO" id="GO:1990077">
    <property type="term" value="C:primosome complex"/>
    <property type="evidence" value="ECO:0007669"/>
    <property type="project" value="UniProtKB-UniRule"/>
</dbReference>
<dbReference type="Proteomes" id="UP000194450">
    <property type="component" value="Unassembled WGS sequence"/>
</dbReference>
<evidence type="ECO:0000313" key="5">
    <source>
        <dbReference type="EMBL" id="SMQ80760.1"/>
    </source>
</evidence>
<comment type="similarity">
    <text evidence="4">Belongs to the PriB family.</text>
</comment>
<dbReference type="PIRSF" id="PIRSF003135">
    <property type="entry name" value="Primosomal_n"/>
    <property type="match status" value="1"/>
</dbReference>
<evidence type="ECO:0000313" key="6">
    <source>
        <dbReference type="Proteomes" id="UP000194450"/>
    </source>
</evidence>